<dbReference type="PROSITE" id="PS00060">
    <property type="entry name" value="ADH_IRON_2"/>
    <property type="match status" value="1"/>
</dbReference>
<evidence type="ECO:0000313" key="7">
    <source>
        <dbReference type="EMBL" id="RMS29927.1"/>
    </source>
</evidence>
<dbReference type="FunFam" id="3.40.50.1970:FF:000003">
    <property type="entry name" value="Alcohol dehydrogenase, iron-containing"/>
    <property type="match status" value="1"/>
</dbReference>
<gene>
    <name evidence="7" type="ORF">ALP70_04337</name>
</gene>
<dbReference type="AlphaFoldDB" id="A0A3M5BZ91"/>
<dbReference type="FunFam" id="1.20.1090.10:FF:000001">
    <property type="entry name" value="Aldehyde-alcohol dehydrogenase"/>
    <property type="match status" value="1"/>
</dbReference>
<reference evidence="7 8" key="1">
    <citation type="submission" date="2018-08" db="EMBL/GenBank/DDBJ databases">
        <title>Recombination of ecologically and evolutionarily significant loci maintains genetic cohesion in the Pseudomonas syringae species complex.</title>
        <authorList>
            <person name="Dillon M."/>
            <person name="Thakur S."/>
            <person name="Almeida R.N.D."/>
            <person name="Weir B.S."/>
            <person name="Guttman D.S."/>
        </authorList>
    </citation>
    <scope>NUCLEOTIDE SEQUENCE [LARGE SCALE GENOMIC DNA]</scope>
    <source>
        <strain evidence="7 8">ICMP 13685</strain>
    </source>
</reference>
<dbReference type="SUPFAM" id="SSF56796">
    <property type="entry name" value="Dehydroquinate synthase-like"/>
    <property type="match status" value="1"/>
</dbReference>
<dbReference type="InterPro" id="IPR001670">
    <property type="entry name" value="ADH_Fe/GldA"/>
</dbReference>
<evidence type="ECO:0000259" key="5">
    <source>
        <dbReference type="Pfam" id="PF00465"/>
    </source>
</evidence>
<evidence type="ECO:0000256" key="1">
    <source>
        <dbReference type="ARBA" id="ARBA00001962"/>
    </source>
</evidence>
<name>A0A3M5BZ91_PSESS</name>
<comment type="similarity">
    <text evidence="2">Belongs to the iron-containing alcohol dehydrogenase family.</text>
</comment>
<comment type="cofactor">
    <cofactor evidence="1">
        <name>Fe cation</name>
        <dbReference type="ChEBI" id="CHEBI:24875"/>
    </cofactor>
</comment>
<proteinExistence type="inferred from homology"/>
<feature type="domain" description="Fe-containing alcohol dehydrogenase-like C-terminal" evidence="6">
    <location>
        <begin position="220"/>
        <end position="415"/>
    </location>
</feature>
<comment type="caution">
    <text evidence="7">The sequence shown here is derived from an EMBL/GenBank/DDBJ whole genome shotgun (WGS) entry which is preliminary data.</text>
</comment>
<feature type="domain" description="Alcohol dehydrogenase iron-type/glycerol dehydrogenase GldA" evidence="5">
    <location>
        <begin position="43"/>
        <end position="209"/>
    </location>
</feature>
<dbReference type="PROSITE" id="PS00913">
    <property type="entry name" value="ADH_IRON_1"/>
    <property type="match status" value="1"/>
</dbReference>
<keyword evidence="3" id="KW-0560">Oxidoreductase</keyword>
<dbReference type="Proteomes" id="UP000269801">
    <property type="component" value="Unassembled WGS sequence"/>
</dbReference>
<dbReference type="Gene3D" id="1.20.1090.10">
    <property type="entry name" value="Dehydroquinate synthase-like - alpha domain"/>
    <property type="match status" value="1"/>
</dbReference>
<dbReference type="CDD" id="cd08188">
    <property type="entry name" value="PDDH"/>
    <property type="match status" value="1"/>
</dbReference>
<protein>
    <submittedName>
        <fullName evidence="7">Alcohol dehydrogenase II</fullName>
    </submittedName>
</protein>
<dbReference type="InterPro" id="IPR039697">
    <property type="entry name" value="Alcohol_dehydrogenase_Fe"/>
</dbReference>
<dbReference type="GO" id="GO:0046872">
    <property type="term" value="F:metal ion binding"/>
    <property type="evidence" value="ECO:0007669"/>
    <property type="project" value="InterPro"/>
</dbReference>
<dbReference type="Pfam" id="PF25137">
    <property type="entry name" value="ADH_Fe_C"/>
    <property type="match status" value="1"/>
</dbReference>
<evidence type="ECO:0000256" key="2">
    <source>
        <dbReference type="ARBA" id="ARBA00007358"/>
    </source>
</evidence>
<dbReference type="NCBIfam" id="NF007363">
    <property type="entry name" value="PRK09860.1"/>
    <property type="match status" value="1"/>
</dbReference>
<evidence type="ECO:0000256" key="4">
    <source>
        <dbReference type="ARBA" id="ARBA00023027"/>
    </source>
</evidence>
<accession>A0A3M5BZ91</accession>
<evidence type="ECO:0000313" key="8">
    <source>
        <dbReference type="Proteomes" id="UP000269801"/>
    </source>
</evidence>
<sequence>MRLLHCARSMVVPRTRRMLGLSRKHPSYPRGSVMISTFFIPAVNIIGTGCIDEAMLAIRKYGFLKALIVTDAGLAKAGVASQVAGLLVEQGIDSVVYDGAKPNPTIANVENGLALLRERQCDFVISLGGGSPHDCAKGIALCASNGGHISDYEGVDRSAKPQLPLIAINTTAGTASEMTRFCIITDEARHVKMAIIDRNVTPLLSVNDPNMMIAMPKSLTAATGMDALTHAIEAYVSTAANPITDACALQAMALIANNLRDAFTNGANITARENMAYAQFLAGMAFNNASLGYVHAMAHQLGGFYDLPHGVCNAVLLPHVQRFNASVSAARLTDVAHAMGCNIRGLSPQEGAQAAIEAIRALSAAVEIPAGLAVLGVKEEDFPILATNALKDACGLTNPRRADLEQIQEIFRQAM</sequence>
<evidence type="ECO:0000259" key="6">
    <source>
        <dbReference type="Pfam" id="PF25137"/>
    </source>
</evidence>
<dbReference type="Gene3D" id="3.40.50.1970">
    <property type="match status" value="1"/>
</dbReference>
<dbReference type="Pfam" id="PF00465">
    <property type="entry name" value="Fe-ADH"/>
    <property type="match status" value="1"/>
</dbReference>
<dbReference type="EMBL" id="RBSL01000089">
    <property type="protein sequence ID" value="RMS29927.1"/>
    <property type="molecule type" value="Genomic_DNA"/>
</dbReference>
<dbReference type="InterPro" id="IPR018211">
    <property type="entry name" value="ADH_Fe_CS"/>
</dbReference>
<keyword evidence="4" id="KW-0520">NAD</keyword>
<dbReference type="PANTHER" id="PTHR11496:SF102">
    <property type="entry name" value="ALCOHOL DEHYDROGENASE 4"/>
    <property type="match status" value="1"/>
</dbReference>
<organism evidence="7 8">
    <name type="scientific">Pseudomonas savastanoi</name>
    <name type="common">Pseudomonas syringae pv. savastanoi</name>
    <dbReference type="NCBI Taxonomy" id="29438"/>
    <lineage>
        <taxon>Bacteria</taxon>
        <taxon>Pseudomonadati</taxon>
        <taxon>Pseudomonadota</taxon>
        <taxon>Gammaproteobacteria</taxon>
        <taxon>Pseudomonadales</taxon>
        <taxon>Pseudomonadaceae</taxon>
        <taxon>Pseudomonas</taxon>
    </lineage>
</organism>
<evidence type="ECO:0000256" key="3">
    <source>
        <dbReference type="ARBA" id="ARBA00023002"/>
    </source>
</evidence>
<dbReference type="GO" id="GO:0004022">
    <property type="term" value="F:alcohol dehydrogenase (NAD+) activity"/>
    <property type="evidence" value="ECO:0007669"/>
    <property type="project" value="TreeGrafter"/>
</dbReference>
<dbReference type="PANTHER" id="PTHR11496">
    <property type="entry name" value="ALCOHOL DEHYDROGENASE"/>
    <property type="match status" value="1"/>
</dbReference>
<dbReference type="InterPro" id="IPR056798">
    <property type="entry name" value="ADH_Fe_C"/>
</dbReference>